<accession>X0XQI3</accession>
<evidence type="ECO:0000313" key="2">
    <source>
        <dbReference type="EMBL" id="GAG37592.1"/>
    </source>
</evidence>
<feature type="non-terminal residue" evidence="2">
    <location>
        <position position="58"/>
    </location>
</feature>
<dbReference type="PANTHER" id="PTHR34847">
    <property type="entry name" value="NODULATION PROTEIN U"/>
    <property type="match status" value="1"/>
</dbReference>
<dbReference type="Pfam" id="PF02543">
    <property type="entry name" value="Carbam_trans_N"/>
    <property type="match status" value="1"/>
</dbReference>
<comment type="caution">
    <text evidence="2">The sequence shown here is derived from an EMBL/GenBank/DDBJ whole genome shotgun (WGS) entry which is preliminary data.</text>
</comment>
<sequence length="58" mass="6454">MNILGISAFYHDSAACLVRNGKIISAAQEERFSRQKHDSSFPKHAISYCLQDSGLRGQ</sequence>
<dbReference type="EMBL" id="BARS01043247">
    <property type="protein sequence ID" value="GAG37592.1"/>
    <property type="molecule type" value="Genomic_DNA"/>
</dbReference>
<organism evidence="2">
    <name type="scientific">marine sediment metagenome</name>
    <dbReference type="NCBI Taxonomy" id="412755"/>
    <lineage>
        <taxon>unclassified sequences</taxon>
        <taxon>metagenomes</taxon>
        <taxon>ecological metagenomes</taxon>
    </lineage>
</organism>
<evidence type="ECO:0000259" key="1">
    <source>
        <dbReference type="Pfam" id="PF02543"/>
    </source>
</evidence>
<reference evidence="2" key="1">
    <citation type="journal article" date="2014" name="Front. Microbiol.">
        <title>High frequency of phylogenetically diverse reductive dehalogenase-homologous genes in deep subseafloor sedimentary metagenomes.</title>
        <authorList>
            <person name="Kawai M."/>
            <person name="Futagami T."/>
            <person name="Toyoda A."/>
            <person name="Takaki Y."/>
            <person name="Nishi S."/>
            <person name="Hori S."/>
            <person name="Arai W."/>
            <person name="Tsubouchi T."/>
            <person name="Morono Y."/>
            <person name="Uchiyama I."/>
            <person name="Ito T."/>
            <person name="Fujiyama A."/>
            <person name="Inagaki F."/>
            <person name="Takami H."/>
        </authorList>
    </citation>
    <scope>NUCLEOTIDE SEQUENCE</scope>
    <source>
        <strain evidence="2">Expedition CK06-06</strain>
    </source>
</reference>
<dbReference type="InterPro" id="IPR051338">
    <property type="entry name" value="NodU/CmcH_Carbamoyltrnsfr"/>
</dbReference>
<gene>
    <name evidence="2" type="ORF">S01H1_65503</name>
</gene>
<dbReference type="GO" id="GO:0003824">
    <property type="term" value="F:catalytic activity"/>
    <property type="evidence" value="ECO:0007669"/>
    <property type="project" value="InterPro"/>
</dbReference>
<name>X0XQI3_9ZZZZ</name>
<protein>
    <recommendedName>
        <fullName evidence="1">Carbamoyltransferase domain-containing protein</fullName>
    </recommendedName>
</protein>
<dbReference type="PANTHER" id="PTHR34847:SF1">
    <property type="entry name" value="NODULATION PROTEIN U"/>
    <property type="match status" value="1"/>
</dbReference>
<feature type="domain" description="Carbamoyltransferase" evidence="1">
    <location>
        <begin position="3"/>
        <end position="56"/>
    </location>
</feature>
<dbReference type="AlphaFoldDB" id="X0XQI3"/>
<dbReference type="Gene3D" id="3.30.420.40">
    <property type="match status" value="1"/>
</dbReference>
<dbReference type="InterPro" id="IPR003696">
    <property type="entry name" value="Carbtransf_dom"/>
</dbReference>
<proteinExistence type="predicted"/>